<name>A0A8S5UGP3_9CAUD</name>
<accession>A0A8S5UGP3</accession>
<reference evidence="1" key="1">
    <citation type="journal article" date="2021" name="Proc. Natl. Acad. Sci. U.S.A.">
        <title>A Catalog of Tens of Thousands of Viruses from Human Metagenomes Reveals Hidden Associations with Chronic Diseases.</title>
        <authorList>
            <person name="Tisza M.J."/>
            <person name="Buck C.B."/>
        </authorList>
    </citation>
    <scope>NUCLEOTIDE SEQUENCE</scope>
    <source>
        <strain evidence="1">Ctshb19</strain>
    </source>
</reference>
<dbReference type="EMBL" id="BK016086">
    <property type="protein sequence ID" value="DAF93595.1"/>
    <property type="molecule type" value="Genomic_DNA"/>
</dbReference>
<sequence length="142" mass="15761">MDRYFFQRQIEGGYELVAEVSVSRLSLCIRDLERDGYHGAASVLRELREDAKARAGGIWHRKKPGEDRPRGPLCLDVDSARVLGPGLGATRNTRETLHALLTPGTSRDYGAHRVGLFLHKGRKPLGTTLKGVECCHACKRPL</sequence>
<organism evidence="1">
    <name type="scientific">Myoviridae sp. ctshb19</name>
    <dbReference type="NCBI Taxonomy" id="2825194"/>
    <lineage>
        <taxon>Viruses</taxon>
        <taxon>Duplodnaviria</taxon>
        <taxon>Heunggongvirae</taxon>
        <taxon>Uroviricota</taxon>
        <taxon>Caudoviricetes</taxon>
    </lineage>
</organism>
<evidence type="ECO:0000313" key="1">
    <source>
        <dbReference type="EMBL" id="DAF93595.1"/>
    </source>
</evidence>
<proteinExistence type="predicted"/>
<protein>
    <submittedName>
        <fullName evidence="1">Uncharacterized protein</fullName>
    </submittedName>
</protein>